<dbReference type="Pfam" id="PF08585">
    <property type="entry name" value="RMI1_N_C"/>
    <property type="match status" value="1"/>
</dbReference>
<dbReference type="Proteomes" id="UP000887577">
    <property type="component" value="Unplaced"/>
</dbReference>
<organism evidence="2 3">
    <name type="scientific">Panagrolaimus superbus</name>
    <dbReference type="NCBI Taxonomy" id="310955"/>
    <lineage>
        <taxon>Eukaryota</taxon>
        <taxon>Metazoa</taxon>
        <taxon>Ecdysozoa</taxon>
        <taxon>Nematoda</taxon>
        <taxon>Chromadorea</taxon>
        <taxon>Rhabditida</taxon>
        <taxon>Tylenchina</taxon>
        <taxon>Panagrolaimomorpha</taxon>
        <taxon>Panagrolaimoidea</taxon>
        <taxon>Panagrolaimidae</taxon>
        <taxon>Panagrolaimus</taxon>
    </lineage>
</organism>
<dbReference type="InterPro" id="IPR042470">
    <property type="entry name" value="RMI1_N_C_sf"/>
</dbReference>
<sequence length="150" mass="17054">MSIVDISESYYSQYRSKVVDLSKDDSEFHDPSEIPQEREKTKLGTKDINTFFVQPKKKPLLMYEFSDGNITLKAILGDSIYGLDCNTLLGAKILLIPRYICRNRVIKLTTKNCQFLGGGNERCIEESSPSLKVLCRKLNINHEEAFLKAA</sequence>
<dbReference type="InterPro" id="IPR013894">
    <property type="entry name" value="RMI1_OB"/>
</dbReference>
<protein>
    <submittedName>
        <fullName evidence="3">RecQ mediated genome instability protein 1 N-terminal domain-containing protein</fullName>
    </submittedName>
</protein>
<name>A0A914ZBJ9_9BILA</name>
<dbReference type="WBParaSite" id="PSU_v2.g9688.t1">
    <property type="protein sequence ID" value="PSU_v2.g9688.t1"/>
    <property type="gene ID" value="PSU_v2.g9688"/>
</dbReference>
<evidence type="ECO:0000259" key="1">
    <source>
        <dbReference type="Pfam" id="PF08585"/>
    </source>
</evidence>
<feature type="domain" description="RecQ mediated genome instability protein 1 OB-fold" evidence="1">
    <location>
        <begin position="2"/>
        <end position="122"/>
    </location>
</feature>
<evidence type="ECO:0000313" key="3">
    <source>
        <dbReference type="WBParaSite" id="PSU_v2.g9688.t1"/>
    </source>
</evidence>
<reference evidence="3" key="1">
    <citation type="submission" date="2022-11" db="UniProtKB">
        <authorList>
            <consortium name="WormBaseParasite"/>
        </authorList>
    </citation>
    <scope>IDENTIFICATION</scope>
</reference>
<dbReference type="Gene3D" id="2.40.50.770">
    <property type="entry name" value="RecQ-mediated genome instability protein Rmi1, C-terminal domain"/>
    <property type="match status" value="1"/>
</dbReference>
<proteinExistence type="predicted"/>
<evidence type="ECO:0000313" key="2">
    <source>
        <dbReference type="Proteomes" id="UP000887577"/>
    </source>
</evidence>
<dbReference type="AlphaFoldDB" id="A0A914ZBJ9"/>
<accession>A0A914ZBJ9</accession>
<keyword evidence="2" id="KW-1185">Reference proteome</keyword>